<dbReference type="Pfam" id="PF00752">
    <property type="entry name" value="XPG_N"/>
    <property type="match status" value="1"/>
</dbReference>
<dbReference type="InterPro" id="IPR006086">
    <property type="entry name" value="XPG-I_dom"/>
</dbReference>
<evidence type="ECO:0000256" key="4">
    <source>
        <dbReference type="ARBA" id="ARBA00022759"/>
    </source>
</evidence>
<evidence type="ECO:0000313" key="14">
    <source>
        <dbReference type="Proteomes" id="UP001292094"/>
    </source>
</evidence>
<dbReference type="EMBL" id="JAWZYT010000072">
    <property type="protein sequence ID" value="KAK4328548.1"/>
    <property type="molecule type" value="Genomic_DNA"/>
</dbReference>
<evidence type="ECO:0000256" key="7">
    <source>
        <dbReference type="ARBA" id="ARBA00022842"/>
    </source>
</evidence>
<dbReference type="Gene3D" id="1.10.150.20">
    <property type="entry name" value="5' to 3' exonuclease, C-terminal subdomain"/>
    <property type="match status" value="1"/>
</dbReference>
<dbReference type="InterPro" id="IPR006084">
    <property type="entry name" value="XPG/Rad2"/>
</dbReference>
<proteinExistence type="inferred from homology"/>
<dbReference type="Pfam" id="PF00867">
    <property type="entry name" value="XPG_I"/>
    <property type="match status" value="1"/>
</dbReference>
<dbReference type="InterPro" id="IPR029060">
    <property type="entry name" value="PIN-like_dom_sf"/>
</dbReference>
<keyword evidence="14" id="KW-1185">Reference proteome</keyword>
<dbReference type="AlphaFoldDB" id="A0AAE1UKN8"/>
<keyword evidence="3" id="KW-0479">Metal-binding</keyword>
<evidence type="ECO:0000259" key="11">
    <source>
        <dbReference type="SMART" id="SM00484"/>
    </source>
</evidence>
<dbReference type="GO" id="GO:0000400">
    <property type="term" value="F:four-way junction DNA binding"/>
    <property type="evidence" value="ECO:0007669"/>
    <property type="project" value="UniProtKB-ARBA"/>
</dbReference>
<protein>
    <submittedName>
        <fullName evidence="13">Uncharacterized protein</fullName>
    </submittedName>
</protein>
<feature type="compositionally biased region" description="Basic residues" evidence="10">
    <location>
        <begin position="419"/>
        <end position="434"/>
    </location>
</feature>
<dbReference type="SUPFAM" id="SSF47807">
    <property type="entry name" value="5' to 3' exonuclease, C-terminal subdomain"/>
    <property type="match status" value="1"/>
</dbReference>
<feature type="compositionally biased region" description="Basic and acidic residues" evidence="10">
    <location>
        <begin position="568"/>
        <end position="586"/>
    </location>
</feature>
<dbReference type="CDD" id="cd09869">
    <property type="entry name" value="PIN_GEN1"/>
    <property type="match status" value="1"/>
</dbReference>
<name>A0AAE1UKN8_9EUCA</name>
<dbReference type="PANTHER" id="PTHR11081:SF70">
    <property type="entry name" value="FLAP ENDONUCLEASE GEN HOMOLOG 1"/>
    <property type="match status" value="1"/>
</dbReference>
<feature type="compositionally biased region" description="Basic and acidic residues" evidence="10">
    <location>
        <begin position="621"/>
        <end position="645"/>
    </location>
</feature>
<dbReference type="SMART" id="SM00279">
    <property type="entry name" value="HhH2"/>
    <property type="match status" value="1"/>
</dbReference>
<feature type="compositionally biased region" description="Basic and acidic residues" evidence="10">
    <location>
        <begin position="593"/>
        <end position="611"/>
    </location>
</feature>
<dbReference type="PRINTS" id="PR00853">
    <property type="entry name" value="XPGRADSUPER"/>
</dbReference>
<sequence length="686" mass="77733">MGVKELWSVVSPTGQLLPLTALTGQSVAVDLSCWIVDTKSLNLVQVTQPHLRNLLFRTLALINAGVKPVFVLEGEAPHLKWATIHSRNQRTHCGQKSTTTNKTEATKKTATRSRFKSVLKECKELLDLLGVSCVQAEGEAEATCASLSYHQVVDGVISQDSDVFLYGGKTVFRNFTASHSKATLEKYSVDLIEAHLDLTRGDMIMLALLLGCDYRPQGVPGIGKDTALKFIQLVHRQGENNPIARLKLWAGDPSTDHHNIKLSSTKWKNGNDDALECGVRVRLEAEPDFPFTDVIDEFERRLSPPIKQVVWHRPNLEGLMKWCMRKLGWEADYALEKICPAVTRWVVSEGSPLTMLQAMSVLKHCVKQGVPCCSVEWQLSCPNLNFNLNPNITTVEPFHLIQSSFPKLIQQFEDKISARKKGKARKKDNVKKQTKNTSSRQTHQISVKKYLTNTPEPATQTTTVTEQQYDLDNKTYNESIKVSEQQMCDNYMKTYNETTKVTEQQQQQHDNDNQTLYTERLTSVTSGINQKGSAVTVTNKEARTWTFKSMRGEVTNKEARTWTFKSTGMREEVPEEVEGKQRESNQRVKKKDSKQDSKLEEQYGKQEKITDQEGENGKQGNIRELELEEEARKQSEREEEDKKQEEEEDDDDDDDDDADLSLIINRIINIKLHSQSSRSNLGGKLS</sequence>
<evidence type="ECO:0000256" key="2">
    <source>
        <dbReference type="ARBA" id="ARBA00022722"/>
    </source>
</evidence>
<evidence type="ECO:0000256" key="6">
    <source>
        <dbReference type="ARBA" id="ARBA00022801"/>
    </source>
</evidence>
<dbReference type="InterPro" id="IPR036279">
    <property type="entry name" value="5-3_exonuclease_C_sf"/>
</dbReference>
<evidence type="ECO:0000313" key="13">
    <source>
        <dbReference type="EMBL" id="KAK4328548.1"/>
    </source>
</evidence>
<evidence type="ECO:0000256" key="8">
    <source>
        <dbReference type="ARBA" id="ARBA00023204"/>
    </source>
</evidence>
<comment type="cofactor">
    <cofactor evidence="1">
        <name>Mg(2+)</name>
        <dbReference type="ChEBI" id="CHEBI:18420"/>
    </cofactor>
</comment>
<keyword evidence="8" id="KW-0234">DNA repair</keyword>
<dbReference type="FunFam" id="1.10.150.20:FF:000030">
    <property type="entry name" value="Flap endonuclease GEN-like 1"/>
    <property type="match status" value="1"/>
</dbReference>
<comment type="similarity">
    <text evidence="9">Belongs to the XPG/RAD2 endonuclease family. GEN subfamily.</text>
</comment>
<accession>A0AAE1UKN8</accession>
<keyword evidence="4" id="KW-0255">Endonuclease</keyword>
<feature type="domain" description="XPG-I" evidence="11">
    <location>
        <begin position="127"/>
        <end position="198"/>
    </location>
</feature>
<dbReference type="Gene3D" id="3.40.50.1010">
    <property type="entry name" value="5'-nuclease"/>
    <property type="match status" value="1"/>
</dbReference>
<feature type="region of interest" description="Disordered" evidence="10">
    <location>
        <begin position="419"/>
        <end position="444"/>
    </location>
</feature>
<dbReference type="SMART" id="SM00484">
    <property type="entry name" value="XPGI"/>
    <property type="match status" value="1"/>
</dbReference>
<comment type="caution">
    <text evidence="13">The sequence shown here is derived from an EMBL/GenBank/DDBJ whole genome shotgun (WGS) entry which is preliminary data.</text>
</comment>
<keyword evidence="2" id="KW-0540">Nuclease</keyword>
<dbReference type="SUPFAM" id="SSF88723">
    <property type="entry name" value="PIN domain-like"/>
    <property type="match status" value="1"/>
</dbReference>
<evidence type="ECO:0000256" key="1">
    <source>
        <dbReference type="ARBA" id="ARBA00001946"/>
    </source>
</evidence>
<dbReference type="InterPro" id="IPR006085">
    <property type="entry name" value="XPG_DNA_repair_N"/>
</dbReference>
<evidence type="ECO:0000259" key="12">
    <source>
        <dbReference type="SMART" id="SM00485"/>
    </source>
</evidence>
<evidence type="ECO:0000256" key="3">
    <source>
        <dbReference type="ARBA" id="ARBA00022723"/>
    </source>
</evidence>
<dbReference type="GO" id="GO:0006281">
    <property type="term" value="P:DNA repair"/>
    <property type="evidence" value="ECO:0007669"/>
    <property type="project" value="UniProtKB-KW"/>
</dbReference>
<feature type="compositionally biased region" description="Acidic residues" evidence="10">
    <location>
        <begin position="646"/>
        <end position="659"/>
    </location>
</feature>
<feature type="region of interest" description="Disordered" evidence="10">
    <location>
        <begin position="558"/>
        <end position="659"/>
    </location>
</feature>
<keyword evidence="6" id="KW-0378">Hydrolase</keyword>
<dbReference type="InterPro" id="IPR008918">
    <property type="entry name" value="HhH2"/>
</dbReference>
<dbReference type="GO" id="GO:0008821">
    <property type="term" value="F:crossover junction DNA endonuclease activity"/>
    <property type="evidence" value="ECO:0007669"/>
    <property type="project" value="UniProtKB-ARBA"/>
</dbReference>
<reference evidence="13" key="1">
    <citation type="submission" date="2023-11" db="EMBL/GenBank/DDBJ databases">
        <title>Genome assemblies of two species of porcelain crab, Petrolisthes cinctipes and Petrolisthes manimaculis (Anomura: Porcellanidae).</title>
        <authorList>
            <person name="Angst P."/>
        </authorList>
    </citation>
    <scope>NUCLEOTIDE SEQUENCE</scope>
    <source>
        <strain evidence="13">PB745_02</strain>
        <tissue evidence="13">Gill</tissue>
    </source>
</reference>
<evidence type="ECO:0000256" key="10">
    <source>
        <dbReference type="SAM" id="MobiDB-lite"/>
    </source>
</evidence>
<dbReference type="GO" id="GO:0017108">
    <property type="term" value="F:5'-flap endonuclease activity"/>
    <property type="evidence" value="ECO:0007669"/>
    <property type="project" value="UniProtKB-ARBA"/>
</dbReference>
<evidence type="ECO:0000256" key="5">
    <source>
        <dbReference type="ARBA" id="ARBA00022763"/>
    </source>
</evidence>
<dbReference type="GO" id="GO:0046872">
    <property type="term" value="F:metal ion binding"/>
    <property type="evidence" value="ECO:0007669"/>
    <property type="project" value="UniProtKB-KW"/>
</dbReference>
<dbReference type="PANTHER" id="PTHR11081">
    <property type="entry name" value="FLAP ENDONUCLEASE FAMILY MEMBER"/>
    <property type="match status" value="1"/>
</dbReference>
<organism evidence="13 14">
    <name type="scientific">Petrolisthes manimaculis</name>
    <dbReference type="NCBI Taxonomy" id="1843537"/>
    <lineage>
        <taxon>Eukaryota</taxon>
        <taxon>Metazoa</taxon>
        <taxon>Ecdysozoa</taxon>
        <taxon>Arthropoda</taxon>
        <taxon>Crustacea</taxon>
        <taxon>Multicrustacea</taxon>
        <taxon>Malacostraca</taxon>
        <taxon>Eumalacostraca</taxon>
        <taxon>Eucarida</taxon>
        <taxon>Decapoda</taxon>
        <taxon>Pleocyemata</taxon>
        <taxon>Anomura</taxon>
        <taxon>Galatheoidea</taxon>
        <taxon>Porcellanidae</taxon>
        <taxon>Petrolisthes</taxon>
    </lineage>
</organism>
<keyword evidence="7" id="KW-0460">Magnesium</keyword>
<feature type="compositionally biased region" description="Polar residues" evidence="10">
    <location>
        <begin position="435"/>
        <end position="444"/>
    </location>
</feature>
<gene>
    <name evidence="13" type="ORF">Pmani_001025</name>
</gene>
<dbReference type="SMART" id="SM00485">
    <property type="entry name" value="XPGN"/>
    <property type="match status" value="1"/>
</dbReference>
<feature type="domain" description="XPG N-terminal" evidence="12">
    <location>
        <begin position="1"/>
        <end position="94"/>
    </location>
</feature>
<evidence type="ECO:0000256" key="9">
    <source>
        <dbReference type="ARBA" id="ARBA00038112"/>
    </source>
</evidence>
<dbReference type="Proteomes" id="UP001292094">
    <property type="component" value="Unassembled WGS sequence"/>
</dbReference>
<keyword evidence="5" id="KW-0227">DNA damage</keyword>